<dbReference type="AlphaFoldDB" id="A0A3S4ZKD9"/>
<dbReference type="PANTHER" id="PTHR21545:SF13">
    <property type="entry name" value="ECDYSONE-INDUCED PROTEIN 93F, ISOFORM C"/>
    <property type="match status" value="1"/>
</dbReference>
<feature type="compositionally biased region" description="Polar residues" evidence="5">
    <location>
        <begin position="147"/>
        <end position="165"/>
    </location>
</feature>
<name>A0A3S4ZKD9_9PLAT</name>
<proteinExistence type="predicted"/>
<evidence type="ECO:0000256" key="2">
    <source>
        <dbReference type="ARBA" id="ARBA00023125"/>
    </source>
</evidence>
<protein>
    <recommendedName>
        <fullName evidence="6">HTH psq-type domain-containing protein</fullName>
    </recommendedName>
</protein>
<dbReference type="SUPFAM" id="SSF46689">
    <property type="entry name" value="Homeodomain-like"/>
    <property type="match status" value="1"/>
</dbReference>
<reference evidence="7" key="1">
    <citation type="submission" date="2018-11" db="EMBL/GenBank/DDBJ databases">
        <authorList>
            <consortium name="Pathogen Informatics"/>
        </authorList>
    </citation>
    <scope>NUCLEOTIDE SEQUENCE</scope>
</reference>
<sequence length="592" mass="63482">MDGLLHGLPSPAEMAAMAAASLPVLTSSTAAVDGHSSATTPSLSSANYLNCSLKPANIGPSAFLLPSTSTPHPSSPCSSSSFSPTASVLGSSASHLDFVRSTSRALLQKYLQPFHNQPSSTTELLASSSSQSSCVKCPLSTPPRTGPTCQPTYTLSGPQSQQMGSQYHQPNQHQHQHQHHFQRAHVYTLGHQEACGMHLPVPMPLFQPQLPLPALALTTSLAQSSATASQTSAYPSTVCTEPTKLNNWTDNGTSANRSAIVRRQASSFTDAQSVGTSGVSADSDTKRRGPIQASSSSVSPSGTRAECVSTRTGLGDARANGTSSGGMGEVGGVSTLQPGVRACPGSPVRRPYTEAELSAAVRAICFGRLGTRRAASVYGIPRSTLRNKICKLNELKRREEERMGGVQISMAEFLRSLVILPPQQLHSLPMNALGNQQPNHVQQFQHIQHQQGQSHQQHHHHQQQQQQQVSSSAGSFCDLHEDRPGRVPSKTAASSTGRRPGLQQSGYAQRGDSLFSGGEMKRHHTAILAQTASRIASVFQVICGFCRSFSLYIFRQFREIHIAFAETTQRTICSPECKKCPIKCSKSYLREI</sequence>
<feature type="compositionally biased region" description="Polar residues" evidence="5">
    <location>
        <begin position="491"/>
        <end position="507"/>
    </location>
</feature>
<keyword evidence="8" id="KW-1185">Reference proteome</keyword>
<accession>A0A3S4ZKD9</accession>
<dbReference type="EMBL" id="CAAALY010018734">
    <property type="protein sequence ID" value="VEL13730.1"/>
    <property type="molecule type" value="Genomic_DNA"/>
</dbReference>
<evidence type="ECO:0000259" key="6">
    <source>
        <dbReference type="Pfam" id="PF05225"/>
    </source>
</evidence>
<comment type="caution">
    <text evidence="7">The sequence shown here is derived from an EMBL/GenBank/DDBJ whole genome shotgun (WGS) entry which is preliminary data.</text>
</comment>
<feature type="domain" description="HTH psq-type" evidence="6">
    <location>
        <begin position="353"/>
        <end position="391"/>
    </location>
</feature>
<feature type="compositionally biased region" description="Low complexity" evidence="5">
    <location>
        <begin position="444"/>
        <end position="455"/>
    </location>
</feature>
<organism evidence="7 8">
    <name type="scientific">Protopolystoma xenopodis</name>
    <dbReference type="NCBI Taxonomy" id="117903"/>
    <lineage>
        <taxon>Eukaryota</taxon>
        <taxon>Metazoa</taxon>
        <taxon>Spiralia</taxon>
        <taxon>Lophotrochozoa</taxon>
        <taxon>Platyhelminthes</taxon>
        <taxon>Monogenea</taxon>
        <taxon>Polyopisthocotylea</taxon>
        <taxon>Polystomatidea</taxon>
        <taxon>Polystomatidae</taxon>
        <taxon>Protopolystoma</taxon>
    </lineage>
</organism>
<dbReference type="Proteomes" id="UP000784294">
    <property type="component" value="Unassembled WGS sequence"/>
</dbReference>
<evidence type="ECO:0000256" key="1">
    <source>
        <dbReference type="ARBA" id="ARBA00023015"/>
    </source>
</evidence>
<feature type="region of interest" description="Disordered" evidence="5">
    <location>
        <begin position="444"/>
        <end position="516"/>
    </location>
</feature>
<dbReference type="PANTHER" id="PTHR21545">
    <property type="entry name" value="TRANSCRIPTION FACTOR MLR1/2"/>
    <property type="match status" value="1"/>
</dbReference>
<gene>
    <name evidence="7" type="ORF">PXEA_LOCUS7170</name>
</gene>
<keyword evidence="2" id="KW-0238">DNA-binding</keyword>
<feature type="region of interest" description="Disordered" evidence="5">
    <location>
        <begin position="136"/>
        <end position="182"/>
    </location>
</feature>
<dbReference type="Pfam" id="PF05225">
    <property type="entry name" value="HTH_psq"/>
    <property type="match status" value="1"/>
</dbReference>
<evidence type="ECO:0000313" key="7">
    <source>
        <dbReference type="EMBL" id="VEL13730.1"/>
    </source>
</evidence>
<dbReference type="GO" id="GO:0006357">
    <property type="term" value="P:regulation of transcription by RNA polymerase II"/>
    <property type="evidence" value="ECO:0007669"/>
    <property type="project" value="TreeGrafter"/>
</dbReference>
<dbReference type="InterPro" id="IPR009057">
    <property type="entry name" value="Homeodomain-like_sf"/>
</dbReference>
<keyword evidence="3" id="KW-0804">Transcription</keyword>
<evidence type="ECO:0000256" key="5">
    <source>
        <dbReference type="SAM" id="MobiDB-lite"/>
    </source>
</evidence>
<feature type="region of interest" description="Disordered" evidence="5">
    <location>
        <begin position="264"/>
        <end position="307"/>
    </location>
</feature>
<dbReference type="GO" id="GO:0005634">
    <property type="term" value="C:nucleus"/>
    <property type="evidence" value="ECO:0007669"/>
    <property type="project" value="TreeGrafter"/>
</dbReference>
<dbReference type="InterPro" id="IPR007889">
    <property type="entry name" value="HTH_Psq"/>
</dbReference>
<dbReference type="Gene3D" id="1.10.10.60">
    <property type="entry name" value="Homeodomain-like"/>
    <property type="match status" value="1"/>
</dbReference>
<evidence type="ECO:0000313" key="8">
    <source>
        <dbReference type="Proteomes" id="UP000784294"/>
    </source>
</evidence>
<keyword evidence="1" id="KW-0805">Transcription regulation</keyword>
<dbReference type="GO" id="GO:0003677">
    <property type="term" value="F:DNA binding"/>
    <property type="evidence" value="ECO:0007669"/>
    <property type="project" value="UniProtKB-KW"/>
</dbReference>
<evidence type="ECO:0000256" key="4">
    <source>
        <dbReference type="ARBA" id="ARBA00023242"/>
    </source>
</evidence>
<feature type="compositionally biased region" description="Polar residues" evidence="5">
    <location>
        <begin position="264"/>
        <end position="282"/>
    </location>
</feature>
<evidence type="ECO:0000256" key="3">
    <source>
        <dbReference type="ARBA" id="ARBA00023163"/>
    </source>
</evidence>
<dbReference type="OrthoDB" id="10028342at2759"/>
<keyword evidence="4" id="KW-0539">Nucleus</keyword>